<evidence type="ECO:0000256" key="1">
    <source>
        <dbReference type="SAM" id="Phobius"/>
    </source>
</evidence>
<dbReference type="RefSeq" id="WP_074215377.1">
    <property type="nucleotide sequence ID" value="NZ_FSRG01000003.1"/>
</dbReference>
<dbReference type="Gene3D" id="1.10.405.20">
    <property type="match status" value="1"/>
</dbReference>
<dbReference type="Pfam" id="PF01593">
    <property type="entry name" value="Amino_oxidase"/>
    <property type="match status" value="1"/>
</dbReference>
<accession>A0A1N6DVA8</accession>
<dbReference type="STRING" id="1121457.SAMN02745161_0510"/>
<evidence type="ECO:0000313" key="4">
    <source>
        <dbReference type="Proteomes" id="UP000184694"/>
    </source>
</evidence>
<evidence type="ECO:0000313" key="3">
    <source>
        <dbReference type="EMBL" id="SIN74719.1"/>
    </source>
</evidence>
<dbReference type="GO" id="GO:0016491">
    <property type="term" value="F:oxidoreductase activity"/>
    <property type="evidence" value="ECO:0007669"/>
    <property type="project" value="InterPro"/>
</dbReference>
<dbReference type="InterPro" id="IPR036188">
    <property type="entry name" value="FAD/NAD-bd_sf"/>
</dbReference>
<dbReference type="PANTHER" id="PTHR42923:SF17">
    <property type="entry name" value="AMINE OXIDASE DOMAIN-CONTAINING PROTEIN"/>
    <property type="match status" value="1"/>
</dbReference>
<dbReference type="OrthoDB" id="20837at2"/>
<dbReference type="Gene3D" id="3.50.50.60">
    <property type="entry name" value="FAD/NAD(P)-binding domain"/>
    <property type="match status" value="1"/>
</dbReference>
<keyword evidence="1" id="KW-0472">Membrane</keyword>
<keyword evidence="1" id="KW-0812">Transmembrane</keyword>
<gene>
    <name evidence="3" type="ORF">SAMN02745161_0510</name>
</gene>
<reference evidence="4" key="1">
    <citation type="submission" date="2016-11" db="EMBL/GenBank/DDBJ databases">
        <authorList>
            <person name="Varghese N."/>
            <person name="Submissions S."/>
        </authorList>
    </citation>
    <scope>NUCLEOTIDE SEQUENCE [LARGE SCALE GENOMIC DNA]</scope>
    <source>
        <strain evidence="4">DSM 17456</strain>
    </source>
</reference>
<sequence length="433" mass="48847">MYQQSIDYKSTPLRVAVIGGGISGIVAAHLISRKHNVTLIEKEPQLGGHTYTARVPLSRGNAPTQYIPVDMGFIVFNEANYPTFNTFLKQLNVSHANSDMSFAFHDPETGFMYAGTGIRGMLARKRNLISPIFWRMLNGIRRFNSEAKQDLLSGALTGKTIEEYLTEKKYNKDFENNYLLPMAGAIWSAPDENTHQFPAEALVRFFDNHMLLTHTRLPQWYYVRGGSYSYVEAFKKQFTGKIRTDSPVSSVTRHSKGVQVIINQETEQFDAVVLATHADISLRLLSDPSEHEKDLLTPWHYTDNRVVLHTDTNFLPPKVSGRASWNFIRDPKQNKGGTVGVTYYMNRLQDISAQREYAVTLNPIREPISGSLIEDKQFAHPQYSLQAIKTQAKLPELDGVNRTFFCGAYQGYGFHEDGAKSGTRVASQFGVSM</sequence>
<dbReference type="Proteomes" id="UP000184694">
    <property type="component" value="Unassembled WGS sequence"/>
</dbReference>
<proteinExistence type="predicted"/>
<organism evidence="3 4">
    <name type="scientific">Halodesulfovibrio marinisediminis DSM 17456</name>
    <dbReference type="NCBI Taxonomy" id="1121457"/>
    <lineage>
        <taxon>Bacteria</taxon>
        <taxon>Pseudomonadati</taxon>
        <taxon>Thermodesulfobacteriota</taxon>
        <taxon>Desulfovibrionia</taxon>
        <taxon>Desulfovibrionales</taxon>
        <taxon>Desulfovibrionaceae</taxon>
        <taxon>Halodesulfovibrio</taxon>
    </lineage>
</organism>
<name>A0A1N6DVA8_9BACT</name>
<dbReference type="SUPFAM" id="SSF51905">
    <property type="entry name" value="FAD/NAD(P)-binding domain"/>
    <property type="match status" value="1"/>
</dbReference>
<dbReference type="InterPro" id="IPR050464">
    <property type="entry name" value="Zeta_carotene_desat/Oxidored"/>
</dbReference>
<keyword evidence="4" id="KW-1185">Reference proteome</keyword>
<dbReference type="AlphaFoldDB" id="A0A1N6DVA8"/>
<dbReference type="PANTHER" id="PTHR42923">
    <property type="entry name" value="PROTOPORPHYRINOGEN OXIDASE"/>
    <property type="match status" value="1"/>
</dbReference>
<dbReference type="Gene3D" id="3.30.70.1990">
    <property type="match status" value="1"/>
</dbReference>
<keyword evidence="1" id="KW-1133">Transmembrane helix</keyword>
<dbReference type="EMBL" id="FSRG01000003">
    <property type="protein sequence ID" value="SIN74719.1"/>
    <property type="molecule type" value="Genomic_DNA"/>
</dbReference>
<dbReference type="InterPro" id="IPR002937">
    <property type="entry name" value="Amino_oxidase"/>
</dbReference>
<feature type="transmembrane region" description="Helical" evidence="1">
    <location>
        <begin position="12"/>
        <end position="31"/>
    </location>
</feature>
<evidence type="ECO:0000259" key="2">
    <source>
        <dbReference type="Pfam" id="PF01593"/>
    </source>
</evidence>
<feature type="domain" description="Amine oxidase" evidence="2">
    <location>
        <begin position="22"/>
        <end position="318"/>
    </location>
</feature>
<protein>
    <submittedName>
        <fullName evidence="3">Predicted NAD/FAD-binding protein</fullName>
    </submittedName>
</protein>